<feature type="region of interest" description="Disordered" evidence="1">
    <location>
        <begin position="392"/>
        <end position="411"/>
    </location>
</feature>
<dbReference type="RefSeq" id="WP_264516382.1">
    <property type="nucleotide sequence ID" value="NZ_JAPDDR010000018.1"/>
</dbReference>
<evidence type="ECO:0000256" key="1">
    <source>
        <dbReference type="SAM" id="MobiDB-lite"/>
    </source>
</evidence>
<comment type="caution">
    <text evidence="2">The sequence shown here is derived from an EMBL/GenBank/DDBJ whole genome shotgun (WGS) entry which is preliminary data.</text>
</comment>
<organism evidence="2 3">
    <name type="scientific">Luteolibacter rhizosphaerae</name>
    <dbReference type="NCBI Taxonomy" id="2989719"/>
    <lineage>
        <taxon>Bacteria</taxon>
        <taxon>Pseudomonadati</taxon>
        <taxon>Verrucomicrobiota</taxon>
        <taxon>Verrucomicrobiia</taxon>
        <taxon>Verrucomicrobiales</taxon>
        <taxon>Verrucomicrobiaceae</taxon>
        <taxon>Luteolibacter</taxon>
    </lineage>
</organism>
<dbReference type="NCBIfam" id="TIGR01537">
    <property type="entry name" value="portal_HK97"/>
    <property type="match status" value="1"/>
</dbReference>
<proteinExistence type="predicted"/>
<dbReference type="EMBL" id="JAPDDR010000018">
    <property type="protein sequence ID" value="MCW1916781.1"/>
    <property type="molecule type" value="Genomic_DNA"/>
</dbReference>
<reference evidence="2" key="1">
    <citation type="submission" date="2022-10" db="EMBL/GenBank/DDBJ databases">
        <title>Luteolibacter sp. GHJ8, whole genome shotgun sequencing project.</title>
        <authorList>
            <person name="Zhao G."/>
            <person name="Shen L."/>
        </authorList>
    </citation>
    <scope>NUCLEOTIDE SEQUENCE</scope>
    <source>
        <strain evidence="2">GHJ8</strain>
    </source>
</reference>
<name>A0ABT3GAB3_9BACT</name>
<feature type="compositionally biased region" description="Basic and acidic residues" evidence="1">
    <location>
        <begin position="428"/>
        <end position="454"/>
    </location>
</feature>
<feature type="region of interest" description="Disordered" evidence="1">
    <location>
        <begin position="427"/>
        <end position="454"/>
    </location>
</feature>
<accession>A0ABT3GAB3</accession>
<protein>
    <submittedName>
        <fullName evidence="2">Phage portal protein</fullName>
    </submittedName>
</protein>
<dbReference type="InterPro" id="IPR006944">
    <property type="entry name" value="Phage/GTA_portal"/>
</dbReference>
<gene>
    <name evidence="2" type="ORF">OJ996_24550</name>
</gene>
<dbReference type="Pfam" id="PF04860">
    <property type="entry name" value="Phage_portal"/>
    <property type="match status" value="1"/>
</dbReference>
<dbReference type="InterPro" id="IPR006427">
    <property type="entry name" value="Portal_HK97"/>
</dbReference>
<evidence type="ECO:0000313" key="3">
    <source>
        <dbReference type="Proteomes" id="UP001165653"/>
    </source>
</evidence>
<sequence>MVGSWFAPQVCDVIRRILAAAHAFSASANTPAVPVEGGGGVVGGGTLDVTAPISDWRRLWGDGDGGTSSADRLAAVYGCVSVIASSIAAMPLQLYRSNGDKRERERKHRLAGFLGDAPNEAMTWTQLREALLYTMILRGNAHARCFWSGGFVREMFPLPLGTVTSKITDLRRVVYEVGTNPWKVPAGHFSKPDVAHFKALSADGIDGINPIRHCRLSTAAAAALATYGKSSAEDGQPIRGIITAQTTFKNHDQAKDVRKRWSEAWRGAQNGDGVAIFEGGDMKFHQVTMSMRDAQFIESMSFSVEEICRIFNVPPHKVQKLDRATFNNIEHLSREFYMATLVPWITRVEATLNQCLLTKGDRDAGFYLRHNADGLLRGDLQSRSEAMAKQISSGLMTPNEGRALEDRAPLDGGDRLLFSTNHVPLEMLGRHESSEERVAGSEGEQPKKETKEKL</sequence>
<feature type="compositionally biased region" description="Basic and acidic residues" evidence="1">
    <location>
        <begin position="402"/>
        <end position="411"/>
    </location>
</feature>
<evidence type="ECO:0000313" key="2">
    <source>
        <dbReference type="EMBL" id="MCW1916781.1"/>
    </source>
</evidence>
<dbReference type="Proteomes" id="UP001165653">
    <property type="component" value="Unassembled WGS sequence"/>
</dbReference>
<keyword evidence="3" id="KW-1185">Reference proteome</keyword>